<dbReference type="PANTHER" id="PTHR42716:SF3">
    <property type="entry name" value="SLL1913 PROTEIN"/>
    <property type="match status" value="1"/>
</dbReference>
<evidence type="ECO:0000256" key="1">
    <source>
        <dbReference type="SAM" id="MobiDB-lite"/>
    </source>
</evidence>
<evidence type="ECO:0000313" key="2">
    <source>
        <dbReference type="EMBL" id="PSB23866.1"/>
    </source>
</evidence>
<keyword evidence="3" id="KW-1185">Reference proteome</keyword>
<dbReference type="InterPro" id="IPR036188">
    <property type="entry name" value="FAD/NAD-bd_sf"/>
</dbReference>
<dbReference type="Gene3D" id="3.50.50.60">
    <property type="entry name" value="FAD/NAD(P)-binding domain"/>
    <property type="match status" value="1"/>
</dbReference>
<accession>A0A2T1DTM8</accession>
<reference evidence="2 3" key="2">
    <citation type="submission" date="2018-03" db="EMBL/GenBank/DDBJ databases">
        <title>The ancient ancestry and fast evolution of plastids.</title>
        <authorList>
            <person name="Moore K.R."/>
            <person name="Magnabosco C."/>
            <person name="Momper L."/>
            <person name="Gold D.A."/>
            <person name="Bosak T."/>
            <person name="Fournier G.P."/>
        </authorList>
    </citation>
    <scope>NUCLEOTIDE SEQUENCE [LARGE SCALE GENOMIC DNA]</scope>
    <source>
        <strain evidence="2 3">ULC18</strain>
    </source>
</reference>
<protein>
    <submittedName>
        <fullName evidence="2">FAD-dependent oxidoreductase</fullName>
    </submittedName>
</protein>
<proteinExistence type="predicted"/>
<reference evidence="3" key="1">
    <citation type="submission" date="2018-02" db="EMBL/GenBank/DDBJ databases">
        <authorList>
            <person name="Moore K."/>
            <person name="Momper L."/>
        </authorList>
    </citation>
    <scope>NUCLEOTIDE SEQUENCE [LARGE SCALE GENOMIC DNA]</scope>
    <source>
        <strain evidence="3">ULC18</strain>
    </source>
</reference>
<dbReference type="Pfam" id="PF12831">
    <property type="entry name" value="FAD_oxidored"/>
    <property type="match status" value="1"/>
</dbReference>
<feature type="region of interest" description="Disordered" evidence="1">
    <location>
        <begin position="513"/>
        <end position="535"/>
    </location>
</feature>
<dbReference type="PRINTS" id="PR00411">
    <property type="entry name" value="PNDRDTASEI"/>
</dbReference>
<dbReference type="OrthoDB" id="500092at2"/>
<organism evidence="2 3">
    <name type="scientific">Stenomitos frigidus ULC18</name>
    <dbReference type="NCBI Taxonomy" id="2107698"/>
    <lineage>
        <taxon>Bacteria</taxon>
        <taxon>Bacillati</taxon>
        <taxon>Cyanobacteriota</taxon>
        <taxon>Cyanophyceae</taxon>
        <taxon>Leptolyngbyales</taxon>
        <taxon>Leptolyngbyaceae</taxon>
        <taxon>Stenomitos</taxon>
    </lineage>
</organism>
<dbReference type="GO" id="GO:0009435">
    <property type="term" value="P:NAD+ biosynthetic process"/>
    <property type="evidence" value="ECO:0007669"/>
    <property type="project" value="InterPro"/>
</dbReference>
<comment type="caution">
    <text evidence="2">The sequence shown here is derived from an EMBL/GenBank/DDBJ whole genome shotgun (WGS) entry which is preliminary data.</text>
</comment>
<dbReference type="InterPro" id="IPR005288">
    <property type="entry name" value="NadB"/>
</dbReference>
<dbReference type="PANTHER" id="PTHR42716">
    <property type="entry name" value="L-ASPARTATE OXIDASE"/>
    <property type="match status" value="1"/>
</dbReference>
<dbReference type="SUPFAM" id="SSF51905">
    <property type="entry name" value="FAD/NAD(P)-binding domain"/>
    <property type="match status" value="1"/>
</dbReference>
<name>A0A2T1DTM8_9CYAN</name>
<evidence type="ECO:0000313" key="3">
    <source>
        <dbReference type="Proteomes" id="UP000239576"/>
    </source>
</evidence>
<dbReference type="RefSeq" id="WP_106260675.1">
    <property type="nucleotide sequence ID" value="NZ_CAWNSW010000147.1"/>
</dbReference>
<gene>
    <name evidence="2" type="ORF">C7B82_29230</name>
</gene>
<dbReference type="GO" id="GO:0008734">
    <property type="term" value="F:L-aspartate oxidase activity"/>
    <property type="evidence" value="ECO:0007669"/>
    <property type="project" value="InterPro"/>
</dbReference>
<dbReference type="Proteomes" id="UP000239576">
    <property type="component" value="Unassembled WGS sequence"/>
</dbReference>
<dbReference type="EMBL" id="PVWK01000158">
    <property type="protein sequence ID" value="PSB23866.1"/>
    <property type="molecule type" value="Genomic_DNA"/>
</dbReference>
<dbReference type="AlphaFoldDB" id="A0A2T1DTM8"/>
<sequence>MQELIADVLVVGGGTGGTAAAIQAARRGAKTILVSEFDWLGGMLTSAGVSAPDGNELVTLQTGLWGAFLRALQQRQPDGLDHGWVSFFTYDPRLGAQVFADWAAALPYLQWLPGQTPEAVLVQENRVVGVRFQAFTIRAKITLDGTELGDLLALGDVPHRWGWELQAEFDEPSAPVASSPLTQQYPVQAPTWVVVMQDYGKGETAPEIPAPPKDDPDRFAGAWDNYGGDRFLNYGRLPGNRFMINWPIHGNDYGEGVERLLSAEQRGEFLQEALWHTQSFARFIQQQLGRRYGVAKDVFPLQETREASLGGGAYALHPYYRESRRLCGLTTVREQDLLPISQGSVAPLPIAVSGQGCTQAEVICDAIAIGNYANDHHYPSGDITLKPKSMRWGGRWTGTPFTIPYRALVPANLDGLLVCEKNISVSHMANGATRLQPLVLGIGQAAGMAAALCVEQGCEPRALAVRSLQEALLNDPIAPTAVIPLFNVPVYHADWLYWQRYYLDQPEAYPASGNCPTRRRDVARSTPSTHARPTGVATTQTVAGVFRHAGDQAYTMVVEEPSTLKNLTLDLVTLDPLINEQLATVPPEQPISASGKLNTAGNWFLVEAIERLGESTP</sequence>